<evidence type="ECO:0000313" key="2">
    <source>
        <dbReference type="EMBL" id="KAF9811645.1"/>
    </source>
</evidence>
<reference evidence="2" key="2">
    <citation type="journal article" name="Front. Microbiol.">
        <title>Degradative Capacity of Two Strains of Rhodonia placenta: From Phenotype to Genotype.</title>
        <authorList>
            <person name="Kolle M."/>
            <person name="Horta M.A.C."/>
            <person name="Nowrousian M."/>
            <person name="Ohm R.A."/>
            <person name="Benz J.P."/>
            <person name="Pilgard A."/>
        </authorList>
    </citation>
    <scope>NUCLEOTIDE SEQUENCE</scope>
    <source>
        <strain evidence="2">FPRL280</strain>
    </source>
</reference>
<protein>
    <submittedName>
        <fullName evidence="2">Uncharacterized protein</fullName>
    </submittedName>
</protein>
<name>A0A8H7P050_9APHY</name>
<organism evidence="2 3">
    <name type="scientific">Rhodonia placenta</name>
    <dbReference type="NCBI Taxonomy" id="104341"/>
    <lineage>
        <taxon>Eukaryota</taxon>
        <taxon>Fungi</taxon>
        <taxon>Dikarya</taxon>
        <taxon>Basidiomycota</taxon>
        <taxon>Agaricomycotina</taxon>
        <taxon>Agaricomycetes</taxon>
        <taxon>Polyporales</taxon>
        <taxon>Adustoporiaceae</taxon>
        <taxon>Rhodonia</taxon>
    </lineage>
</organism>
<dbReference type="Proteomes" id="UP000639403">
    <property type="component" value="Unassembled WGS sequence"/>
</dbReference>
<dbReference type="SUPFAM" id="SSF101447">
    <property type="entry name" value="Formin homology 2 domain (FH2 domain)"/>
    <property type="match status" value="1"/>
</dbReference>
<feature type="compositionally biased region" description="Pro residues" evidence="1">
    <location>
        <begin position="1"/>
        <end position="19"/>
    </location>
</feature>
<dbReference type="AlphaFoldDB" id="A0A8H7P050"/>
<comment type="caution">
    <text evidence="2">The sequence shown here is derived from an EMBL/GenBank/DDBJ whole genome shotgun (WGS) entry which is preliminary data.</text>
</comment>
<sequence>MLPPPPPPPPPPTPPPPPSRLHITSSASRSNIRIYEKSGRRLYGRVLQDAGRTTSRWRPSASASAHDAPIEKVDGRKIEIAIIFAIMNPRCSRDSTRYSLVGTREMGFAPSLSGRSVYETTLALTGGRSGGPNASRLSGCLNASRLSVQGTRSLYSILSVSGLSPRRHPRIVCVKIYGGASPQGGVAESLALVTLGPICSS</sequence>
<evidence type="ECO:0000256" key="1">
    <source>
        <dbReference type="SAM" id="MobiDB-lite"/>
    </source>
</evidence>
<dbReference type="EMBL" id="JADOXO010000147">
    <property type="protein sequence ID" value="KAF9811645.1"/>
    <property type="molecule type" value="Genomic_DNA"/>
</dbReference>
<gene>
    <name evidence="2" type="ORF">IEO21_06494</name>
</gene>
<feature type="region of interest" description="Disordered" evidence="1">
    <location>
        <begin position="1"/>
        <end position="30"/>
    </location>
</feature>
<accession>A0A8H7P050</accession>
<evidence type="ECO:0000313" key="3">
    <source>
        <dbReference type="Proteomes" id="UP000639403"/>
    </source>
</evidence>
<reference evidence="2" key="1">
    <citation type="submission" date="2020-11" db="EMBL/GenBank/DDBJ databases">
        <authorList>
            <person name="Koelle M."/>
            <person name="Horta M.A.C."/>
            <person name="Nowrousian M."/>
            <person name="Ohm R.A."/>
            <person name="Benz P."/>
            <person name="Pilgard A."/>
        </authorList>
    </citation>
    <scope>NUCLEOTIDE SEQUENCE</scope>
    <source>
        <strain evidence="2">FPRL280</strain>
    </source>
</reference>
<proteinExistence type="predicted"/>